<feature type="transmembrane region" description="Helical" evidence="1">
    <location>
        <begin position="140"/>
        <end position="159"/>
    </location>
</feature>
<feature type="transmembrane region" description="Helical" evidence="1">
    <location>
        <begin position="76"/>
        <end position="99"/>
    </location>
</feature>
<dbReference type="AlphaFoldDB" id="A0A4P8XF91"/>
<evidence type="ECO:0000313" key="3">
    <source>
        <dbReference type="Proteomes" id="UP000300879"/>
    </source>
</evidence>
<dbReference type="EMBL" id="CP040396">
    <property type="protein sequence ID" value="QCT01026.1"/>
    <property type="molecule type" value="Genomic_DNA"/>
</dbReference>
<evidence type="ECO:0000256" key="1">
    <source>
        <dbReference type="SAM" id="Phobius"/>
    </source>
</evidence>
<feature type="transmembrane region" description="Helical" evidence="1">
    <location>
        <begin position="41"/>
        <end position="64"/>
    </location>
</feature>
<name>A0A4P8XF91_9BACL</name>
<dbReference type="OrthoDB" id="2663180at2"/>
<accession>A0A4P8XF91</accession>
<dbReference type="Proteomes" id="UP000300879">
    <property type="component" value="Chromosome"/>
</dbReference>
<keyword evidence="1" id="KW-0472">Membrane</keyword>
<sequence>MKRADFFYIWVAITGYIAGMLTYIISLWVTSGRFFINLELLMTWTLVTFFTVGTSIFFLCVVLLRAIRRYYFWLQTAVFIGVGIIPITMVAFMMGSFSVSNFKFVFSPEGVYFLMFFTSTALICSYGTWVAQKKLNKKPFLILSALIGAAFIIVMKLNAESI</sequence>
<feature type="transmembrane region" description="Helical" evidence="1">
    <location>
        <begin position="111"/>
        <end position="131"/>
    </location>
</feature>
<proteinExistence type="predicted"/>
<organism evidence="2 3">
    <name type="scientific">Paenibacillus algicola</name>
    <dbReference type="NCBI Taxonomy" id="2565926"/>
    <lineage>
        <taxon>Bacteria</taxon>
        <taxon>Bacillati</taxon>
        <taxon>Bacillota</taxon>
        <taxon>Bacilli</taxon>
        <taxon>Bacillales</taxon>
        <taxon>Paenibacillaceae</taxon>
        <taxon>Paenibacillus</taxon>
    </lineage>
</organism>
<reference evidence="2 3" key="1">
    <citation type="submission" date="2019-05" db="EMBL/GenBank/DDBJ databases">
        <authorList>
            <person name="Chen C."/>
        </authorList>
    </citation>
    <scope>NUCLEOTIDE SEQUENCE [LARGE SCALE GENOMIC DNA]</scope>
    <source>
        <strain evidence="2 3">HB172198</strain>
    </source>
</reference>
<dbReference type="KEGG" id="palo:E6C60_0301"/>
<keyword evidence="3" id="KW-1185">Reference proteome</keyword>
<protein>
    <submittedName>
        <fullName evidence="2">Uncharacterized protein</fullName>
    </submittedName>
</protein>
<keyword evidence="1" id="KW-1133">Transmembrane helix</keyword>
<evidence type="ECO:0000313" key="2">
    <source>
        <dbReference type="EMBL" id="QCT01026.1"/>
    </source>
</evidence>
<gene>
    <name evidence="2" type="ORF">E6C60_0301</name>
</gene>
<feature type="transmembrane region" description="Helical" evidence="1">
    <location>
        <begin position="7"/>
        <end position="29"/>
    </location>
</feature>
<dbReference type="RefSeq" id="WP_138224148.1">
    <property type="nucleotide sequence ID" value="NZ_CP040396.1"/>
</dbReference>
<keyword evidence="1" id="KW-0812">Transmembrane</keyword>